<dbReference type="PANTHER" id="PTHR24139">
    <property type="entry name" value="CALCIUM-INDEPENDENT PHOSPHOLIPASE A2"/>
    <property type="match status" value="1"/>
</dbReference>
<evidence type="ECO:0000259" key="9">
    <source>
        <dbReference type="PROSITE" id="PS51635"/>
    </source>
</evidence>
<dbReference type="SUPFAM" id="SSF52151">
    <property type="entry name" value="FabD/lysophospholipase-like"/>
    <property type="match status" value="1"/>
</dbReference>
<dbReference type="InterPro" id="IPR002110">
    <property type="entry name" value="Ankyrin_rpt"/>
</dbReference>
<dbReference type="InParanoid" id="A0A0V1B061"/>
<dbReference type="PROSITE" id="PS51635">
    <property type="entry name" value="PNPLA"/>
    <property type="match status" value="1"/>
</dbReference>
<dbReference type="InterPro" id="IPR016035">
    <property type="entry name" value="Acyl_Trfase/lysoPLipase"/>
</dbReference>
<dbReference type="OrthoDB" id="10021675at2759"/>
<feature type="short sequence motif" description="GXSXG" evidence="8">
    <location>
        <begin position="629"/>
        <end position="633"/>
    </location>
</feature>
<evidence type="ECO:0000256" key="6">
    <source>
        <dbReference type="ARBA" id="ARBA00023422"/>
    </source>
</evidence>
<dbReference type="EMBL" id="JYDH01000143">
    <property type="protein sequence ID" value="KRY30352.1"/>
    <property type="molecule type" value="Genomic_DNA"/>
</dbReference>
<feature type="repeat" description="ANK" evidence="7">
    <location>
        <begin position="273"/>
        <end position="305"/>
    </location>
</feature>
<accession>A0A0V1B061</accession>
<dbReference type="Gene3D" id="3.40.1090.10">
    <property type="entry name" value="Cytosolic phospholipase A2 catalytic domain"/>
    <property type="match status" value="1"/>
</dbReference>
<dbReference type="GO" id="GO:0016042">
    <property type="term" value="P:lipid catabolic process"/>
    <property type="evidence" value="ECO:0007669"/>
    <property type="project" value="UniProtKB-UniRule"/>
</dbReference>
<dbReference type="GO" id="GO:0005739">
    <property type="term" value="C:mitochondrion"/>
    <property type="evidence" value="ECO:0007669"/>
    <property type="project" value="TreeGrafter"/>
</dbReference>
<dbReference type="SMART" id="SM00248">
    <property type="entry name" value="ANK"/>
    <property type="match status" value="6"/>
</dbReference>
<organism evidence="10 11">
    <name type="scientific">Trichinella spiralis</name>
    <name type="common">Trichina worm</name>
    <dbReference type="NCBI Taxonomy" id="6334"/>
    <lineage>
        <taxon>Eukaryota</taxon>
        <taxon>Metazoa</taxon>
        <taxon>Ecdysozoa</taxon>
        <taxon>Nematoda</taxon>
        <taxon>Enoplea</taxon>
        <taxon>Dorylaimia</taxon>
        <taxon>Trichinellida</taxon>
        <taxon>Trichinellidae</taxon>
        <taxon>Trichinella</taxon>
    </lineage>
</organism>
<dbReference type="Gene3D" id="1.25.40.20">
    <property type="entry name" value="Ankyrin repeat-containing domain"/>
    <property type="match status" value="2"/>
</dbReference>
<keyword evidence="5 8" id="KW-0443">Lipid metabolism</keyword>
<dbReference type="GO" id="GO:0047499">
    <property type="term" value="F:calcium-independent phospholipase A2 activity"/>
    <property type="evidence" value="ECO:0007669"/>
    <property type="project" value="InterPro"/>
</dbReference>
<evidence type="ECO:0000256" key="3">
    <source>
        <dbReference type="ARBA" id="ARBA00022801"/>
    </source>
</evidence>
<dbReference type="InterPro" id="IPR002641">
    <property type="entry name" value="PNPLA_dom"/>
</dbReference>
<evidence type="ECO:0000256" key="4">
    <source>
        <dbReference type="ARBA" id="ARBA00023043"/>
    </source>
</evidence>
<feature type="active site" description="Proton acceptor" evidence="8">
    <location>
        <position position="758"/>
    </location>
</feature>
<evidence type="ECO:0000256" key="2">
    <source>
        <dbReference type="ARBA" id="ARBA00022737"/>
    </source>
</evidence>
<feature type="repeat" description="ANK" evidence="7">
    <location>
        <begin position="405"/>
        <end position="437"/>
    </location>
</feature>
<evidence type="ECO:0000256" key="5">
    <source>
        <dbReference type="ARBA" id="ARBA00023098"/>
    </source>
</evidence>
<feature type="active site" description="Nucleophile" evidence="8">
    <location>
        <position position="631"/>
    </location>
</feature>
<comment type="catalytic activity">
    <reaction evidence="6">
        <text>a 1,2-diacyl-sn-glycero-3-phosphocholine + H2O = a 1-acyl-sn-glycero-3-phosphocholine + a fatty acid + H(+)</text>
        <dbReference type="Rhea" id="RHEA:15801"/>
        <dbReference type="ChEBI" id="CHEBI:15377"/>
        <dbReference type="ChEBI" id="CHEBI:15378"/>
        <dbReference type="ChEBI" id="CHEBI:28868"/>
        <dbReference type="ChEBI" id="CHEBI:57643"/>
        <dbReference type="ChEBI" id="CHEBI:58168"/>
        <dbReference type="EC" id="3.1.1.4"/>
    </reaction>
    <physiologicalReaction direction="left-to-right" evidence="6">
        <dbReference type="Rhea" id="RHEA:15802"/>
    </physiologicalReaction>
</comment>
<proteinExistence type="predicted"/>
<evidence type="ECO:0000256" key="1">
    <source>
        <dbReference type="ARBA" id="ARBA00013278"/>
    </source>
</evidence>
<dbReference type="PROSITE" id="PS50088">
    <property type="entry name" value="ANK_REPEAT"/>
    <property type="match status" value="3"/>
</dbReference>
<evidence type="ECO:0000313" key="11">
    <source>
        <dbReference type="Proteomes" id="UP000054776"/>
    </source>
</evidence>
<feature type="domain" description="PNPLA" evidence="9">
    <location>
        <begin position="593"/>
        <end position="771"/>
    </location>
</feature>
<dbReference type="EC" id="3.1.1.4" evidence="1"/>
<gene>
    <name evidence="10" type="primary">Pla2g6</name>
    <name evidence="10" type="ORF">T01_12554</name>
</gene>
<keyword evidence="11" id="KW-1185">Reference proteome</keyword>
<dbReference type="Pfam" id="PF00023">
    <property type="entry name" value="Ank"/>
    <property type="match status" value="1"/>
</dbReference>
<dbReference type="Proteomes" id="UP000054776">
    <property type="component" value="Unassembled WGS sequence"/>
</dbReference>
<dbReference type="GO" id="GO:2000304">
    <property type="term" value="P:positive regulation of ceramide biosynthetic process"/>
    <property type="evidence" value="ECO:0007669"/>
    <property type="project" value="TreeGrafter"/>
</dbReference>
<dbReference type="GO" id="GO:0052816">
    <property type="term" value="F:long-chain fatty acyl-CoA hydrolase activity"/>
    <property type="evidence" value="ECO:0007669"/>
    <property type="project" value="TreeGrafter"/>
</dbReference>
<feature type="short sequence motif" description="GXGXXG" evidence="8">
    <location>
        <begin position="597"/>
        <end position="602"/>
    </location>
</feature>
<dbReference type="Pfam" id="PF12796">
    <property type="entry name" value="Ank_2"/>
    <property type="match status" value="1"/>
</dbReference>
<feature type="short sequence motif" description="DGA/G" evidence="8">
    <location>
        <begin position="758"/>
        <end position="760"/>
    </location>
</feature>
<keyword evidence="3 8" id="KW-0378">Hydrolase</keyword>
<dbReference type="STRING" id="6334.A0A0V1B061"/>
<dbReference type="PROSITE" id="PS50297">
    <property type="entry name" value="ANK_REP_REGION"/>
    <property type="match status" value="3"/>
</dbReference>
<dbReference type="SUPFAM" id="SSF48403">
    <property type="entry name" value="Ankyrin repeat"/>
    <property type="match status" value="1"/>
</dbReference>
<name>A0A0V1B061_TRISP</name>
<feature type="repeat" description="ANK" evidence="7">
    <location>
        <begin position="204"/>
        <end position="236"/>
    </location>
</feature>
<feature type="non-terminal residue" evidence="10">
    <location>
        <position position="983"/>
    </location>
</feature>
<evidence type="ECO:0000313" key="10">
    <source>
        <dbReference type="EMBL" id="KRY30352.1"/>
    </source>
</evidence>
<dbReference type="AlphaFoldDB" id="A0A0V1B061"/>
<reference evidence="10 11" key="1">
    <citation type="submission" date="2015-01" db="EMBL/GenBank/DDBJ databases">
        <title>Evolution of Trichinella species and genotypes.</title>
        <authorList>
            <person name="Korhonen P.K."/>
            <person name="Edoardo P."/>
            <person name="Giuseppe L.R."/>
            <person name="Gasser R.B."/>
        </authorList>
    </citation>
    <scope>NUCLEOTIDE SEQUENCE [LARGE SCALE GENOMIC DNA]</scope>
    <source>
        <strain evidence="10">ISS3</strain>
    </source>
</reference>
<keyword evidence="4 7" id="KW-0040">ANK repeat</keyword>
<dbReference type="Pfam" id="PF01734">
    <property type="entry name" value="Patatin"/>
    <property type="match status" value="1"/>
</dbReference>
<dbReference type="PANTHER" id="PTHR24139:SF34">
    <property type="entry name" value="85_88 KDA CALCIUM-INDEPENDENT PHOSPHOLIPASE A2"/>
    <property type="match status" value="1"/>
</dbReference>
<keyword evidence="8" id="KW-0442">Lipid degradation</keyword>
<comment type="caution">
    <text evidence="10">The sequence shown here is derived from an EMBL/GenBank/DDBJ whole genome shotgun (WGS) entry which is preliminary data.</text>
</comment>
<sequence>MQVESSILKGRYWPFEIANNIFDGVFEVAKVVGNIILRKTWITDISSEYSRGLYEICNDGGILLLLSHCKKMERCICLRWERQKMLCIFSSSNPSVALEMYHKLMNISSLIRAIHRDAVLGELMTLVKEQPHWEDVHYAVYLGLDNYFEQELTNIDSARFWRNYMDIAESSALFDAFFKDFREEQLLEVSMCNMKVINLKSRPEGWTPLHLAVKAGNFKLLEKLIHLGADIKAVDALDRNAFHLARKSNIIKLLANYLNPVDLKVLVNQSDVNFMTPLHYAVREGTDAATQTLIQIGAKHSSSTPPFHLAIKMKNLSQIKCFLENDPSVLEEKDTLTGNTALHTTYDLKILRLLLNYVKNEATVNTLNNKAETPLLVQMQQSDALSNIVALIAYGADVNASRYADHFTALHLAVTKQQLSYVKALLVFGADSSKVTKSGKTALQIALELEKWNQSDGSQPEGNFQISDLYIENGINYYILYLDHLELKTVCKGRNDVLTNGEKGTLEKEMLRTTVIKATTFEMKRKIHLLISREIVSCIETYEKRYQLQNFEFLQSSSELMQFDDWCKYTRMLNVKNVIQRFTDDSVMTENLISFDGGGIRGLITIQILMLIEQAVGSDWFKNFQWVAGSSTGCIIAVGLCLGYSLGRMQKLYFQLKDTVFCGTKPYSEEGLENVLKQEFGTREMASVMPRKLIVTATNALTRPAKLKLFRSYPFPHSLQTAEEDMQNDNPPLPIWKVIRSSCAAPYYFPPLDGIYIDGGLMSNNPSLELMTEMNRMNTVMNFQKRKISNIGCFLSLGTGRTRTTEAYAPDFKSSWSIFDKLFHFKEFVTMLYTQCCQTDGCVVDRCRAWCESLGAAYFRLTPEINDLCLDETDDSRLIDACWETIRYFKENQEEIVTVCSFLKEVNTLKKGAHTSGGSESLFEGCRNVLWRNHVLRLEMSTFITELQCSRSCGVSSGFKAADLNYEVELTTGMRDAIACLLG</sequence>
<dbReference type="InterPro" id="IPR036770">
    <property type="entry name" value="Ankyrin_rpt-contain_sf"/>
</dbReference>
<dbReference type="InterPro" id="IPR047148">
    <property type="entry name" value="PLPL9"/>
</dbReference>
<evidence type="ECO:0000256" key="7">
    <source>
        <dbReference type="PROSITE-ProRule" id="PRU00023"/>
    </source>
</evidence>
<evidence type="ECO:0000256" key="8">
    <source>
        <dbReference type="PROSITE-ProRule" id="PRU01161"/>
    </source>
</evidence>
<protein>
    <recommendedName>
        <fullName evidence="1">phospholipase A2</fullName>
        <ecNumber evidence="1">3.1.1.4</ecNumber>
    </recommendedName>
</protein>
<keyword evidence="2" id="KW-0677">Repeat</keyword>